<organism evidence="7 8">
    <name type="scientific">Desulfomicrobium apsheronum</name>
    <dbReference type="NCBI Taxonomy" id="52560"/>
    <lineage>
        <taxon>Bacteria</taxon>
        <taxon>Pseudomonadati</taxon>
        <taxon>Thermodesulfobacteriota</taxon>
        <taxon>Desulfovibrionia</taxon>
        <taxon>Desulfovibrionales</taxon>
        <taxon>Desulfomicrobiaceae</taxon>
        <taxon>Desulfomicrobium</taxon>
    </lineage>
</organism>
<evidence type="ECO:0000256" key="1">
    <source>
        <dbReference type="ARBA" id="ARBA00022603"/>
    </source>
</evidence>
<evidence type="ECO:0000256" key="2">
    <source>
        <dbReference type="ARBA" id="ARBA00022679"/>
    </source>
</evidence>
<evidence type="ECO:0000313" key="7">
    <source>
        <dbReference type="EMBL" id="SFJ42605.1"/>
    </source>
</evidence>
<dbReference type="PANTHER" id="PTHR22807">
    <property type="entry name" value="NOP2 YEAST -RELATED NOL1/NOP2/FMU SUN DOMAIN-CONTAINING"/>
    <property type="match status" value="1"/>
</dbReference>
<dbReference type="SUPFAM" id="SSF48013">
    <property type="entry name" value="NusB-like"/>
    <property type="match status" value="1"/>
</dbReference>
<dbReference type="GO" id="GO:0003723">
    <property type="term" value="F:RNA binding"/>
    <property type="evidence" value="ECO:0007669"/>
    <property type="project" value="UniProtKB-UniRule"/>
</dbReference>
<dbReference type="AlphaFoldDB" id="A0A1I3R8X9"/>
<dbReference type="InterPro" id="IPR001678">
    <property type="entry name" value="MeTrfase_RsmB-F_NOP2_dom"/>
</dbReference>
<keyword evidence="8" id="KW-1185">Reference proteome</keyword>
<dbReference type="Pfam" id="PF01029">
    <property type="entry name" value="NusB"/>
    <property type="match status" value="1"/>
</dbReference>
<reference evidence="8" key="1">
    <citation type="submission" date="2016-10" db="EMBL/GenBank/DDBJ databases">
        <authorList>
            <person name="Varghese N."/>
            <person name="Submissions S."/>
        </authorList>
    </citation>
    <scope>NUCLEOTIDE SEQUENCE [LARGE SCALE GENOMIC DNA]</scope>
    <source>
        <strain evidence="8">DSM 5918</strain>
    </source>
</reference>
<keyword evidence="3 5" id="KW-0949">S-adenosyl-L-methionine</keyword>
<proteinExistence type="inferred from homology"/>
<evidence type="ECO:0000259" key="6">
    <source>
        <dbReference type="PROSITE" id="PS51686"/>
    </source>
</evidence>
<evidence type="ECO:0000256" key="4">
    <source>
        <dbReference type="ARBA" id="ARBA00022884"/>
    </source>
</evidence>
<dbReference type="PANTHER" id="PTHR22807:SF53">
    <property type="entry name" value="RIBOSOMAL RNA SMALL SUBUNIT METHYLTRANSFERASE B-RELATED"/>
    <property type="match status" value="1"/>
</dbReference>
<dbReference type="GO" id="GO:0008173">
    <property type="term" value="F:RNA methyltransferase activity"/>
    <property type="evidence" value="ECO:0007669"/>
    <property type="project" value="InterPro"/>
</dbReference>
<feature type="domain" description="SAM-dependent MTase RsmB/NOP-type" evidence="6">
    <location>
        <begin position="169"/>
        <end position="425"/>
    </location>
</feature>
<name>A0A1I3R8X9_9BACT</name>
<comment type="caution">
    <text evidence="5">Lacks conserved residue(s) required for the propagation of feature annotation.</text>
</comment>
<dbReference type="Pfam" id="PF22458">
    <property type="entry name" value="RsmF-B_ferredox"/>
    <property type="match status" value="1"/>
</dbReference>
<dbReference type="Gene3D" id="3.30.70.1170">
    <property type="entry name" value="Sun protein, domain 3"/>
    <property type="match status" value="1"/>
</dbReference>
<keyword evidence="4 5" id="KW-0694">RNA-binding</keyword>
<accession>A0A1I3R8X9</accession>
<dbReference type="SUPFAM" id="SSF53335">
    <property type="entry name" value="S-adenosyl-L-methionine-dependent methyltransferases"/>
    <property type="match status" value="1"/>
</dbReference>
<evidence type="ECO:0000256" key="5">
    <source>
        <dbReference type="PROSITE-ProRule" id="PRU01023"/>
    </source>
</evidence>
<dbReference type="GO" id="GO:0006355">
    <property type="term" value="P:regulation of DNA-templated transcription"/>
    <property type="evidence" value="ECO:0007669"/>
    <property type="project" value="InterPro"/>
</dbReference>
<dbReference type="InterPro" id="IPR029063">
    <property type="entry name" value="SAM-dependent_MTases_sf"/>
</dbReference>
<dbReference type="RefSeq" id="WP_092372932.1">
    <property type="nucleotide sequence ID" value="NZ_FORX01000003.1"/>
</dbReference>
<dbReference type="GO" id="GO:0001510">
    <property type="term" value="P:RNA methylation"/>
    <property type="evidence" value="ECO:0007669"/>
    <property type="project" value="InterPro"/>
</dbReference>
<dbReference type="Gene3D" id="1.10.940.10">
    <property type="entry name" value="NusB-like"/>
    <property type="match status" value="1"/>
</dbReference>
<feature type="binding site" evidence="5">
    <location>
        <position position="325"/>
    </location>
    <ligand>
        <name>S-adenosyl-L-methionine</name>
        <dbReference type="ChEBI" id="CHEBI:59789"/>
    </ligand>
</feature>
<dbReference type="InterPro" id="IPR035926">
    <property type="entry name" value="NusB-like_sf"/>
</dbReference>
<keyword evidence="2 5" id="KW-0808">Transferase</keyword>
<dbReference type="PRINTS" id="PR02008">
    <property type="entry name" value="RCMTFAMILY"/>
</dbReference>
<evidence type="ECO:0000256" key="3">
    <source>
        <dbReference type="ARBA" id="ARBA00022691"/>
    </source>
</evidence>
<dbReference type="EMBL" id="FORX01000003">
    <property type="protein sequence ID" value="SFJ42605.1"/>
    <property type="molecule type" value="Genomic_DNA"/>
</dbReference>
<keyword evidence="1 5" id="KW-0489">Methyltransferase</keyword>
<feature type="binding site" evidence="5">
    <location>
        <position position="282"/>
    </location>
    <ligand>
        <name>S-adenosyl-L-methionine</name>
        <dbReference type="ChEBI" id="CHEBI:59789"/>
    </ligand>
</feature>
<protein>
    <submittedName>
        <fullName evidence="7">16S rRNA (Cytosine967-C5)-methyltransferase</fullName>
    </submittedName>
</protein>
<dbReference type="Proteomes" id="UP000198635">
    <property type="component" value="Unassembled WGS sequence"/>
</dbReference>
<dbReference type="PROSITE" id="PS51686">
    <property type="entry name" value="SAM_MT_RSMB_NOP"/>
    <property type="match status" value="1"/>
</dbReference>
<dbReference type="InterPro" id="IPR006027">
    <property type="entry name" value="NusB_RsmB_TIM44"/>
</dbReference>
<feature type="active site" description="Nucleophile" evidence="5">
    <location>
        <position position="378"/>
    </location>
</feature>
<dbReference type="InterPro" id="IPR049560">
    <property type="entry name" value="MeTrfase_RsmB-F_NOP2_cat"/>
</dbReference>
<dbReference type="OrthoDB" id="9810297at2"/>
<evidence type="ECO:0000313" key="8">
    <source>
        <dbReference type="Proteomes" id="UP000198635"/>
    </source>
</evidence>
<dbReference type="Pfam" id="PF01189">
    <property type="entry name" value="Methyltr_RsmB-F"/>
    <property type="match status" value="1"/>
</dbReference>
<dbReference type="InterPro" id="IPR023267">
    <property type="entry name" value="RCMT"/>
</dbReference>
<comment type="similarity">
    <text evidence="5">Belongs to the class I-like SAM-binding methyltransferase superfamily. RsmB/NOP family.</text>
</comment>
<gene>
    <name evidence="7" type="ORF">SAMN04488082_10369</name>
</gene>
<dbReference type="InterPro" id="IPR054728">
    <property type="entry name" value="RsmB-like_ferredoxin"/>
</dbReference>
<dbReference type="STRING" id="52560.SAMN04488082_10369"/>
<sequence length="425" mass="47309">MSTPSARRLAMDILRRTLDNNQDLQAAVDDVLSAAAASPQDKGLATELAYGYLRMRGRIDFLLSQLLKNPVQTSPVMKRILGVAMYELLFLSRIPDYATLDWAVTLVRERLNQTMGKVANGVLRSLLRLGLAVRFEDYYQTKTAGHDQFLSAWYSCPKWLVRMWLNSYGKERTQAFLQATLTAPPLGVRINRGHARAEELRSNLQPLKLDSSNWGFAVTQWPEFLQQAVSEGAATRQSLAAQKIMDFLGVDHWPSPVLDACAGRGGKTYLVAERGKSVWASDVNVFRLRQLKAEGARLGFDIPAFRTQGQGPYPLRQMPRTVFLDVPCSGLGVLSRRPDIKWKRTASDCAGLVALQGEILRAAGDIITSGGCLVYVTCTLNPEENEKQIERFTRDNPAFTCLRQSTSDPAEGLGEFFYGAVLRKS</sequence>
<dbReference type="Gene3D" id="3.40.50.150">
    <property type="entry name" value="Vaccinia Virus protein VP39"/>
    <property type="match status" value="1"/>
</dbReference>